<dbReference type="GO" id="GO:0001522">
    <property type="term" value="P:pseudouridine synthesis"/>
    <property type="evidence" value="ECO:0007669"/>
    <property type="project" value="InterPro"/>
</dbReference>
<sequence>MKIVRYGPEAWSLLNGVFCVYKPVDMTIGFLRKVIVGNLCRDLNQLLPRPQSRIVSIEGSVGGELSVQTKENFADHTLVLGPRHQPKDIRLSWVYHCDKNTSGVCVLGVNSGSRMTEVIRSARLIRTYTISGELGKATDTHYHDGKVVEKSKFGYVTRGKMQRALMPTQAAHQRSSLSFLGLNLHSQEAYEALSAEGLVRPGEKSPPLLYGINLVDLNPPHFTLEVSCINETGQYLHTLIHDLGITLKTNAVCTQTRCIRYGPWTLQHALLRKHWSLQHIINNTAECRPLVHSISPSSPSLVNLDEREIDCDDIKSEG</sequence>
<reference evidence="3" key="1">
    <citation type="submission" date="2023-10" db="EMBL/GenBank/DDBJ databases">
        <title>Genome assemblies of two species of porcelain crab, Petrolisthes cinctipes and Petrolisthes manimaculis (Anomura: Porcellanidae).</title>
        <authorList>
            <person name="Angst P."/>
        </authorList>
    </citation>
    <scope>NUCLEOTIDE SEQUENCE</scope>
    <source>
        <strain evidence="3">PB745_01</strain>
        <tissue evidence="3">Gill</tissue>
    </source>
</reference>
<proteinExistence type="inferred from homology"/>
<comment type="caution">
    <text evidence="3">The sequence shown here is derived from an EMBL/GenBank/DDBJ whole genome shotgun (WGS) entry which is preliminary data.</text>
</comment>
<protein>
    <recommendedName>
        <fullName evidence="2">Pseudouridine synthase II N-terminal domain-containing protein</fullName>
    </recommendedName>
</protein>
<evidence type="ECO:0000256" key="1">
    <source>
        <dbReference type="ARBA" id="ARBA00008999"/>
    </source>
</evidence>
<name>A0AAE1F1D4_PETCI</name>
<feature type="domain" description="Pseudouridine synthase II N-terminal" evidence="2">
    <location>
        <begin position="98"/>
        <end position="232"/>
    </location>
</feature>
<dbReference type="SUPFAM" id="SSF55120">
    <property type="entry name" value="Pseudouridine synthase"/>
    <property type="match status" value="1"/>
</dbReference>
<dbReference type="Pfam" id="PF01509">
    <property type="entry name" value="TruB_N"/>
    <property type="match status" value="1"/>
</dbReference>
<dbReference type="Gene3D" id="3.30.2350.10">
    <property type="entry name" value="Pseudouridine synthase"/>
    <property type="match status" value="1"/>
</dbReference>
<organism evidence="3 4">
    <name type="scientific">Petrolisthes cinctipes</name>
    <name type="common">Flat porcelain crab</name>
    <dbReference type="NCBI Taxonomy" id="88211"/>
    <lineage>
        <taxon>Eukaryota</taxon>
        <taxon>Metazoa</taxon>
        <taxon>Ecdysozoa</taxon>
        <taxon>Arthropoda</taxon>
        <taxon>Crustacea</taxon>
        <taxon>Multicrustacea</taxon>
        <taxon>Malacostraca</taxon>
        <taxon>Eumalacostraca</taxon>
        <taxon>Eucarida</taxon>
        <taxon>Decapoda</taxon>
        <taxon>Pleocyemata</taxon>
        <taxon>Anomura</taxon>
        <taxon>Galatheoidea</taxon>
        <taxon>Porcellanidae</taxon>
        <taxon>Petrolisthes</taxon>
    </lineage>
</organism>
<dbReference type="InterPro" id="IPR002501">
    <property type="entry name" value="PsdUridine_synth_N"/>
</dbReference>
<evidence type="ECO:0000313" key="4">
    <source>
        <dbReference type="Proteomes" id="UP001286313"/>
    </source>
</evidence>
<comment type="similarity">
    <text evidence="1">Belongs to the pseudouridine synthase TruB family.</text>
</comment>
<keyword evidence="4" id="KW-1185">Reference proteome</keyword>
<dbReference type="InterPro" id="IPR020103">
    <property type="entry name" value="PsdUridine_synth_cat_dom_sf"/>
</dbReference>
<dbReference type="Proteomes" id="UP001286313">
    <property type="component" value="Unassembled WGS sequence"/>
</dbReference>
<dbReference type="PANTHER" id="PTHR13195">
    <property type="entry name" value="PSEUDOURIDINE SYNTHASE-RELATED"/>
    <property type="match status" value="1"/>
</dbReference>
<evidence type="ECO:0000259" key="2">
    <source>
        <dbReference type="Pfam" id="PF01509"/>
    </source>
</evidence>
<dbReference type="EMBL" id="JAWQEG010003589">
    <property type="protein sequence ID" value="KAK3865423.1"/>
    <property type="molecule type" value="Genomic_DNA"/>
</dbReference>
<dbReference type="AlphaFoldDB" id="A0AAE1F1D4"/>
<dbReference type="InterPro" id="IPR039048">
    <property type="entry name" value="Trub2"/>
</dbReference>
<dbReference type="GO" id="GO:0006396">
    <property type="term" value="P:RNA processing"/>
    <property type="evidence" value="ECO:0007669"/>
    <property type="project" value="InterPro"/>
</dbReference>
<gene>
    <name evidence="3" type="ORF">Pcinc_028969</name>
</gene>
<accession>A0AAE1F1D4</accession>
<evidence type="ECO:0000313" key="3">
    <source>
        <dbReference type="EMBL" id="KAK3865423.1"/>
    </source>
</evidence>
<dbReference type="PANTHER" id="PTHR13195:SF0">
    <property type="entry name" value="PSEUDOURIDYLATE SYNTHASE TRUB2, MITOCHONDRIAL"/>
    <property type="match status" value="1"/>
</dbReference>
<dbReference type="GO" id="GO:0009982">
    <property type="term" value="F:pseudouridine synthase activity"/>
    <property type="evidence" value="ECO:0007669"/>
    <property type="project" value="InterPro"/>
</dbReference>
<dbReference type="GO" id="GO:0003723">
    <property type="term" value="F:RNA binding"/>
    <property type="evidence" value="ECO:0007669"/>
    <property type="project" value="InterPro"/>
</dbReference>